<gene>
    <name evidence="3" type="ORF">BMR1_01G00640</name>
</gene>
<dbReference type="InterPro" id="IPR056550">
    <property type="entry name" value="NOL10_2nd"/>
</dbReference>
<dbReference type="InterPro" id="IPR036322">
    <property type="entry name" value="WD40_repeat_dom_sf"/>
</dbReference>
<proteinExistence type="predicted"/>
<dbReference type="OrthoDB" id="273340at2759"/>
<name>A0A1N6LWE6_BABMR</name>
<dbReference type="Pfam" id="PF23097">
    <property type="entry name" value="NOL10_2nd"/>
    <property type="match status" value="1"/>
</dbReference>
<evidence type="ECO:0000259" key="2">
    <source>
        <dbReference type="Pfam" id="PF23098"/>
    </source>
</evidence>
<evidence type="ECO:0000313" key="4">
    <source>
        <dbReference type="Proteomes" id="UP000002899"/>
    </source>
</evidence>
<dbReference type="PANTHER" id="PTHR14927:SF0">
    <property type="entry name" value="NUCLEOLAR PROTEIN 10"/>
    <property type="match status" value="1"/>
</dbReference>
<protein>
    <submittedName>
        <fullName evidence="3">NOL10, ENP2, ribosome biogenesis protein ENP2</fullName>
    </submittedName>
</protein>
<dbReference type="EMBL" id="FO082871">
    <property type="protein sequence ID" value="SIO73193.1"/>
    <property type="molecule type" value="Genomic_DNA"/>
</dbReference>
<dbReference type="InterPro" id="IPR015943">
    <property type="entry name" value="WD40/YVTN_repeat-like_dom_sf"/>
</dbReference>
<sequence>MLSTLTTNGNKIYTLFGTSNDDSANYRRKVDIINDFEFPKSCENITVSSDGQYILASGTYPPQIAIFDTLELTLKHRRGIDYHVIRSQFLTSDYRKLVMLCDNRYIEIHNQGGRYYSFRVPKQARDMAYLGANANLYLVGSANDIYRMDLSLGKFNIPLESSADEINSISINKSIPIFTIAGNDGILETWDHRSDVVVSKLNFAIDNDILCCKYSDNGMKLAVGDSVGTIRVYDIRSQNPLWERSDINKFPINNIQWLGSHDDMDKHLAWSSRKNIKISNAENSASVATIESSYVIANPSKKTSTTIPQISSFTFYPNSGLCFIASDQSKIASFYIPSIGTSPKWCSFLENVTEELSLPVTEDTAKSGKIVTIGNSMFITEQQLELWSAKELLGTNMVKPYLHGYLIDKPLYKKIKDAFDEFSYDEYKRKKASERLEEKIKKSMRIPICNKKVKVNEDYARQLLETSAAATNSTSIGTSAKQIKKVKEAALRAKQVLEDDRFSRLFTDEDFLINPNEVQHGK</sequence>
<dbReference type="Pfam" id="PF23098">
    <property type="entry name" value="Beta-prop_NOL10_N"/>
    <property type="match status" value="1"/>
</dbReference>
<dbReference type="RefSeq" id="XP_021337301.1">
    <property type="nucleotide sequence ID" value="XM_021481617.1"/>
</dbReference>
<evidence type="ECO:0000259" key="1">
    <source>
        <dbReference type="Pfam" id="PF23097"/>
    </source>
</evidence>
<dbReference type="PANTHER" id="PTHR14927">
    <property type="entry name" value="NUCLEOLAR PROTEIN 10"/>
    <property type="match status" value="1"/>
</dbReference>
<dbReference type="KEGG" id="bmic:BMR1_01G00640"/>
<dbReference type="Proteomes" id="UP000002899">
    <property type="component" value="Chromosome I"/>
</dbReference>
<dbReference type="InterPro" id="IPR056551">
    <property type="entry name" value="Beta-prop_NOL10_N"/>
</dbReference>
<dbReference type="GeneID" id="24423208"/>
<organism evidence="3 4">
    <name type="scientific">Babesia microti (strain RI)</name>
    <dbReference type="NCBI Taxonomy" id="1133968"/>
    <lineage>
        <taxon>Eukaryota</taxon>
        <taxon>Sar</taxon>
        <taxon>Alveolata</taxon>
        <taxon>Apicomplexa</taxon>
        <taxon>Aconoidasida</taxon>
        <taxon>Piroplasmida</taxon>
        <taxon>Babesiidae</taxon>
        <taxon>Babesia</taxon>
    </lineage>
</organism>
<dbReference type="AlphaFoldDB" id="A0A1N6LWE6"/>
<dbReference type="SUPFAM" id="SSF50978">
    <property type="entry name" value="WD40 repeat-like"/>
    <property type="match status" value="1"/>
</dbReference>
<dbReference type="GO" id="GO:0032040">
    <property type="term" value="C:small-subunit processome"/>
    <property type="evidence" value="ECO:0007669"/>
    <property type="project" value="TreeGrafter"/>
</dbReference>
<reference evidence="3 4" key="1">
    <citation type="journal article" date="2012" name="Nucleic Acids Res.">
        <title>Sequencing of the smallest Apicomplexan genome from the human pathogen Babesia microti.</title>
        <authorList>
            <person name="Cornillot E."/>
            <person name="Hadj-Kaddour K."/>
            <person name="Dassouli A."/>
            <person name="Noel B."/>
            <person name="Ranwez V."/>
            <person name="Vacherie B."/>
            <person name="Augagneur Y."/>
            <person name="Bres V."/>
            <person name="Duclos A."/>
            <person name="Randazzo S."/>
            <person name="Carcy B."/>
            <person name="Debierre-Grockiego F."/>
            <person name="Delbecq S."/>
            <person name="Moubri-Menage K."/>
            <person name="Shams-Eldin H."/>
            <person name="Usmani-Brown S."/>
            <person name="Bringaud F."/>
            <person name="Wincker P."/>
            <person name="Vivares C.P."/>
            <person name="Schwarz R.T."/>
            <person name="Schetters T.P."/>
            <person name="Krause P.J."/>
            <person name="Gorenflot A."/>
            <person name="Berry V."/>
            <person name="Barbe V."/>
            <person name="Ben Mamoun C."/>
        </authorList>
    </citation>
    <scope>NUCLEOTIDE SEQUENCE [LARGE SCALE GENOMIC DNA]</scope>
    <source>
        <strain evidence="3 4">RI</strain>
    </source>
</reference>
<dbReference type="VEuPathDB" id="PiroplasmaDB:BMR1_01G00640"/>
<evidence type="ECO:0000313" key="3">
    <source>
        <dbReference type="EMBL" id="SIO73193.1"/>
    </source>
</evidence>
<reference evidence="3 4" key="2">
    <citation type="journal article" date="2013" name="PLoS ONE">
        <title>Whole genome mapping and re-organization of the nuclear and mitochondrial genomes of Babesia microti isolates.</title>
        <authorList>
            <person name="Cornillot E."/>
            <person name="Dassouli A."/>
            <person name="Garg A."/>
            <person name="Pachikara N."/>
            <person name="Randazzo S."/>
            <person name="Depoix D."/>
            <person name="Carcy B."/>
            <person name="Delbecq S."/>
            <person name="Frutos R."/>
            <person name="Silva J.C."/>
            <person name="Sutton R."/>
            <person name="Krause P.J."/>
            <person name="Mamoun C.B."/>
        </authorList>
    </citation>
    <scope>NUCLEOTIDE SEQUENCE [LARGE SCALE GENOMIC DNA]</scope>
    <source>
        <strain evidence="3 4">RI</strain>
    </source>
</reference>
<feature type="domain" description="Nucleolar protein 10-like N-terminal" evidence="2">
    <location>
        <begin position="24"/>
        <end position="357"/>
    </location>
</feature>
<dbReference type="GO" id="GO:0030686">
    <property type="term" value="C:90S preribosome"/>
    <property type="evidence" value="ECO:0007669"/>
    <property type="project" value="TreeGrafter"/>
</dbReference>
<dbReference type="Gene3D" id="2.130.10.10">
    <property type="entry name" value="YVTN repeat-like/Quinoprotein amine dehydrogenase"/>
    <property type="match status" value="1"/>
</dbReference>
<keyword evidence="4" id="KW-1185">Reference proteome</keyword>
<dbReference type="GO" id="GO:0000462">
    <property type="term" value="P:maturation of SSU-rRNA from tricistronic rRNA transcript (SSU-rRNA, 5.8S rRNA, LSU-rRNA)"/>
    <property type="evidence" value="ECO:0007669"/>
    <property type="project" value="TreeGrafter"/>
</dbReference>
<dbReference type="InterPro" id="IPR040382">
    <property type="entry name" value="NOL10/Enp2"/>
</dbReference>
<dbReference type="SMART" id="SM00320">
    <property type="entry name" value="WD40"/>
    <property type="match status" value="3"/>
</dbReference>
<accession>A0A1N6LWE6</accession>
<dbReference type="InterPro" id="IPR001680">
    <property type="entry name" value="WD40_rpt"/>
</dbReference>
<reference evidence="3 4" key="3">
    <citation type="journal article" date="2016" name="Sci. Rep.">
        <title>Genome-wide diversity and gene expression profiling of Babesia microti isolates identify polymorphic genes that mediate host-pathogen interactions.</title>
        <authorList>
            <person name="Silva J.C."/>
            <person name="Cornillot E."/>
            <person name="McCracken C."/>
            <person name="Usmani-Brown S."/>
            <person name="Dwivedi A."/>
            <person name="Ifeonu O.O."/>
            <person name="Crabtree J."/>
            <person name="Gotia H.T."/>
            <person name="Virji A.Z."/>
            <person name="Reynes C."/>
            <person name="Colinge J."/>
            <person name="Kumar V."/>
            <person name="Lawres L."/>
            <person name="Pazzi J.E."/>
            <person name="Pablo J.V."/>
            <person name="Hung C."/>
            <person name="Brancato J."/>
            <person name="Kumari P."/>
            <person name="Orvis J."/>
            <person name="Tretina K."/>
            <person name="Chibucos M."/>
            <person name="Ott S."/>
            <person name="Sadzewicz L."/>
            <person name="Sengamalay N."/>
            <person name="Shetty A.C."/>
            <person name="Su Q."/>
            <person name="Tallon L."/>
            <person name="Fraser C.M."/>
            <person name="Frutos R."/>
            <person name="Molina D.M."/>
            <person name="Krause P.J."/>
            <person name="Ben Mamoun C."/>
        </authorList>
    </citation>
    <scope>NUCLEOTIDE SEQUENCE [LARGE SCALE GENOMIC DNA]</scope>
    <source>
        <strain evidence="3 4">RI</strain>
    </source>
</reference>
<feature type="domain" description="Nucleolar protein 10-like second" evidence="1">
    <location>
        <begin position="378"/>
        <end position="418"/>
    </location>
</feature>